<keyword evidence="3" id="KW-0813">Transport</keyword>
<dbReference type="PANTHER" id="PTHR43649">
    <property type="entry name" value="ARABINOSE-BINDING PROTEIN-RELATED"/>
    <property type="match status" value="1"/>
</dbReference>
<dbReference type="Gene3D" id="3.40.190.10">
    <property type="entry name" value="Periplasmic binding protein-like II"/>
    <property type="match status" value="2"/>
</dbReference>
<reference evidence="7" key="1">
    <citation type="journal article" date="2021" name="PeerJ">
        <title>Extensive microbial diversity within the chicken gut microbiome revealed by metagenomics and culture.</title>
        <authorList>
            <person name="Gilroy R."/>
            <person name="Ravi A."/>
            <person name="Getino M."/>
            <person name="Pursley I."/>
            <person name="Horton D.L."/>
            <person name="Alikhan N.F."/>
            <person name="Baker D."/>
            <person name="Gharbi K."/>
            <person name="Hall N."/>
            <person name="Watson M."/>
            <person name="Adriaenssens E.M."/>
            <person name="Foster-Nyarko E."/>
            <person name="Jarju S."/>
            <person name="Secka A."/>
            <person name="Antonio M."/>
            <person name="Oren A."/>
            <person name="Chaudhuri R.R."/>
            <person name="La Ragione R."/>
            <person name="Hildebrand F."/>
            <person name="Pallen M.J."/>
        </authorList>
    </citation>
    <scope>NUCLEOTIDE SEQUENCE</scope>
    <source>
        <strain evidence="7">USAMLcec2-132</strain>
    </source>
</reference>
<evidence type="ECO:0000256" key="1">
    <source>
        <dbReference type="ARBA" id="ARBA00004196"/>
    </source>
</evidence>
<dbReference type="AlphaFoldDB" id="A0A9D2NE31"/>
<dbReference type="InterPro" id="IPR050490">
    <property type="entry name" value="Bact_solute-bd_prot1"/>
</dbReference>
<organism evidence="7 8">
    <name type="scientific">Candidatus Eisenbergiella merdavium</name>
    <dbReference type="NCBI Taxonomy" id="2838551"/>
    <lineage>
        <taxon>Bacteria</taxon>
        <taxon>Bacillati</taxon>
        <taxon>Bacillota</taxon>
        <taxon>Clostridia</taxon>
        <taxon>Lachnospirales</taxon>
        <taxon>Lachnospiraceae</taxon>
        <taxon>Eisenbergiella</taxon>
    </lineage>
</organism>
<comment type="similarity">
    <text evidence="2">Belongs to the bacterial solute-binding protein 1 family.</text>
</comment>
<dbReference type="EMBL" id="DWWS01000029">
    <property type="protein sequence ID" value="HJC23771.1"/>
    <property type="molecule type" value="Genomic_DNA"/>
</dbReference>
<sequence>MAKRNKWLSIFLAAAMSCSLLAGCGSGTEKPAEAGSASAGTASESAAEDSAKDGAQDSAAAGTELPEIIAQAQADTNFNAEGYPLVNEAVKKTIMIRKPGNIGDVEEMETLNYIAEKMNIEIEWIVVGADGWNERINLMFATNDLPDIIMKGSIPNLSTVIEDGQLVAIDDLMEAYSTGLKPLLEEYPDVDVSARASDGKLYTLPGVNTLRPNLTSHRNLWINQQWLDNLGLEMPTTTDELLDVLRAFRDEDADGDGDPNNEIPYAVEDSGAMHNARVDIISGLFGLYHNMGYENIQLVDGTVSFLKNTDEWKEVLQYMNTLYTEGLLDNEVYTQTGDMSIGKISSGNCGVFGLSSDDLFTTVSDQYVALAPVQSPNGKAPVIKLESNSMGSNTFITSADESPWVSFRFLDYFFTEEGSMTVGCFNEDLIGITCQQYEDGTWDYSDEMLNDERGVAVAVGDACPLPGGGFGYWRNENNSNYIYSAKVQENVPVWEPYYQQDPVYGTPLFDSDTQSKVDEIKTDLDVYVSECQAKFITGEMSFDEWDNYCSTLETLGIEELVSYYQTYYDSLQ</sequence>
<proteinExistence type="inferred from homology"/>
<keyword evidence="4 6" id="KW-0732">Signal</keyword>
<evidence type="ECO:0000256" key="6">
    <source>
        <dbReference type="SAM" id="SignalP"/>
    </source>
</evidence>
<feature type="signal peptide" evidence="6">
    <location>
        <begin position="1"/>
        <end position="22"/>
    </location>
</feature>
<evidence type="ECO:0000256" key="4">
    <source>
        <dbReference type="ARBA" id="ARBA00022729"/>
    </source>
</evidence>
<dbReference type="InterPro" id="IPR006059">
    <property type="entry name" value="SBP"/>
</dbReference>
<dbReference type="SUPFAM" id="SSF53850">
    <property type="entry name" value="Periplasmic binding protein-like II"/>
    <property type="match status" value="1"/>
</dbReference>
<feature type="chain" id="PRO_5038712843" evidence="6">
    <location>
        <begin position="23"/>
        <end position="572"/>
    </location>
</feature>
<protein>
    <submittedName>
        <fullName evidence="7">Extracellular solute-binding protein</fullName>
    </submittedName>
</protein>
<gene>
    <name evidence="7" type="ORF">H9761_08715</name>
</gene>
<dbReference type="GO" id="GO:0030313">
    <property type="term" value="C:cell envelope"/>
    <property type="evidence" value="ECO:0007669"/>
    <property type="project" value="UniProtKB-SubCell"/>
</dbReference>
<dbReference type="PROSITE" id="PS51257">
    <property type="entry name" value="PROKAR_LIPOPROTEIN"/>
    <property type="match status" value="1"/>
</dbReference>
<evidence type="ECO:0000313" key="7">
    <source>
        <dbReference type="EMBL" id="HJC23771.1"/>
    </source>
</evidence>
<comment type="caution">
    <text evidence="7">The sequence shown here is derived from an EMBL/GenBank/DDBJ whole genome shotgun (WGS) entry which is preliminary data.</text>
</comment>
<evidence type="ECO:0000256" key="2">
    <source>
        <dbReference type="ARBA" id="ARBA00008520"/>
    </source>
</evidence>
<accession>A0A9D2NE31</accession>
<evidence type="ECO:0000256" key="5">
    <source>
        <dbReference type="SAM" id="MobiDB-lite"/>
    </source>
</evidence>
<comment type="subcellular location">
    <subcellularLocation>
        <location evidence="1">Cell envelope</location>
    </subcellularLocation>
</comment>
<reference evidence="7" key="2">
    <citation type="submission" date="2021-04" db="EMBL/GenBank/DDBJ databases">
        <authorList>
            <person name="Gilroy R."/>
        </authorList>
    </citation>
    <scope>NUCLEOTIDE SEQUENCE</scope>
    <source>
        <strain evidence="7">USAMLcec2-132</strain>
    </source>
</reference>
<feature type="compositionally biased region" description="Low complexity" evidence="5">
    <location>
        <begin position="33"/>
        <end position="45"/>
    </location>
</feature>
<dbReference type="Proteomes" id="UP000823891">
    <property type="component" value="Unassembled WGS sequence"/>
</dbReference>
<evidence type="ECO:0000256" key="3">
    <source>
        <dbReference type="ARBA" id="ARBA00022448"/>
    </source>
</evidence>
<dbReference type="PANTHER" id="PTHR43649:SF31">
    <property type="entry name" value="SN-GLYCEROL-3-PHOSPHATE-BINDING PERIPLASMIC PROTEIN UGPB"/>
    <property type="match status" value="1"/>
</dbReference>
<evidence type="ECO:0000313" key="8">
    <source>
        <dbReference type="Proteomes" id="UP000823891"/>
    </source>
</evidence>
<feature type="region of interest" description="Disordered" evidence="5">
    <location>
        <begin position="26"/>
        <end position="58"/>
    </location>
</feature>
<dbReference type="Pfam" id="PF01547">
    <property type="entry name" value="SBP_bac_1"/>
    <property type="match status" value="1"/>
</dbReference>
<name>A0A9D2NE31_9FIRM</name>